<reference evidence="4 6" key="1">
    <citation type="journal article" date="2020" name="Stud. Mycol.">
        <title>101 Dothideomycetes genomes: a test case for predicting lifestyles and emergence of pathogens.</title>
        <authorList>
            <person name="Haridas S."/>
            <person name="Albert R."/>
            <person name="Binder M."/>
            <person name="Bloem J."/>
            <person name="Labutti K."/>
            <person name="Salamov A."/>
            <person name="Andreopoulos B."/>
            <person name="Baker S."/>
            <person name="Barry K."/>
            <person name="Bills G."/>
            <person name="Bluhm B."/>
            <person name="Cannon C."/>
            <person name="Castanera R."/>
            <person name="Culley D."/>
            <person name="Daum C."/>
            <person name="Ezra D."/>
            <person name="Gonzalez J."/>
            <person name="Henrissat B."/>
            <person name="Kuo A."/>
            <person name="Liang C."/>
            <person name="Lipzen A."/>
            <person name="Lutzoni F."/>
            <person name="Magnuson J."/>
            <person name="Mondo S."/>
            <person name="Nolan M."/>
            <person name="Ohm R."/>
            <person name="Pangilinan J."/>
            <person name="Park H.-J."/>
            <person name="Ramirez L."/>
            <person name="Alfaro M."/>
            <person name="Sun H."/>
            <person name="Tritt A."/>
            <person name="Yoshinaga Y."/>
            <person name="Zwiers L.-H."/>
            <person name="Turgeon B."/>
            <person name="Goodwin S."/>
            <person name="Spatafora J."/>
            <person name="Crous P."/>
            <person name="Grigoriev I."/>
        </authorList>
    </citation>
    <scope>NUCLEOTIDE SEQUENCE</scope>
    <source>
        <strain evidence="4 6">CBS 304.34</strain>
    </source>
</reference>
<gene>
    <name evidence="4 6" type="ORF">BDZ99DRAFT_509453</name>
</gene>
<dbReference type="GO" id="GO:0003677">
    <property type="term" value="F:DNA binding"/>
    <property type="evidence" value="ECO:0007669"/>
    <property type="project" value="InterPro"/>
</dbReference>
<reference evidence="6" key="2">
    <citation type="submission" date="2020-04" db="EMBL/GenBank/DDBJ databases">
        <authorList>
            <consortium name="NCBI Genome Project"/>
        </authorList>
    </citation>
    <scope>NUCLEOTIDE SEQUENCE</scope>
    <source>
        <strain evidence="6">CBS 304.34</strain>
    </source>
</reference>
<dbReference type="AlphaFoldDB" id="A0A6A6YMC6"/>
<proteinExistence type="predicted"/>
<evidence type="ECO:0000313" key="6">
    <source>
        <dbReference type="RefSeq" id="XP_033576089.1"/>
    </source>
</evidence>
<dbReference type="RefSeq" id="XP_033576089.1">
    <property type="nucleotide sequence ID" value="XM_033724406.1"/>
</dbReference>
<dbReference type="CDD" id="cd12148">
    <property type="entry name" value="fungal_TF_MHR"/>
    <property type="match status" value="1"/>
</dbReference>
<dbReference type="InterPro" id="IPR007219">
    <property type="entry name" value="XnlR_reg_dom"/>
</dbReference>
<keyword evidence="5" id="KW-1185">Reference proteome</keyword>
<evidence type="ECO:0000256" key="1">
    <source>
        <dbReference type="ARBA" id="ARBA00004123"/>
    </source>
</evidence>
<accession>A0A6A6YMC6</accession>
<keyword evidence="2" id="KW-0539">Nucleus</keyword>
<evidence type="ECO:0000259" key="3">
    <source>
        <dbReference type="Pfam" id="PF04082"/>
    </source>
</evidence>
<dbReference type="Proteomes" id="UP000504636">
    <property type="component" value="Unplaced"/>
</dbReference>
<comment type="subcellular location">
    <subcellularLocation>
        <location evidence="1">Nucleus</location>
    </subcellularLocation>
</comment>
<feature type="domain" description="Xylanolytic transcriptional activator regulatory" evidence="3">
    <location>
        <begin position="115"/>
        <end position="193"/>
    </location>
</feature>
<dbReference type="GO" id="GO:0005634">
    <property type="term" value="C:nucleus"/>
    <property type="evidence" value="ECO:0007669"/>
    <property type="project" value="UniProtKB-SubCell"/>
</dbReference>
<evidence type="ECO:0000313" key="5">
    <source>
        <dbReference type="Proteomes" id="UP000504636"/>
    </source>
</evidence>
<dbReference type="PANTHER" id="PTHR31001">
    <property type="entry name" value="UNCHARACTERIZED TRANSCRIPTIONAL REGULATORY PROTEIN"/>
    <property type="match status" value="1"/>
</dbReference>
<dbReference type="GeneID" id="54465299"/>
<reference evidence="6" key="3">
    <citation type="submission" date="2025-04" db="UniProtKB">
        <authorList>
            <consortium name="RefSeq"/>
        </authorList>
    </citation>
    <scope>IDENTIFICATION</scope>
    <source>
        <strain evidence="6">CBS 304.34</strain>
    </source>
</reference>
<dbReference type="OrthoDB" id="4898680at2759"/>
<dbReference type="EMBL" id="MU003702">
    <property type="protein sequence ID" value="KAF2809125.1"/>
    <property type="molecule type" value="Genomic_DNA"/>
</dbReference>
<dbReference type="GO" id="GO:0006351">
    <property type="term" value="P:DNA-templated transcription"/>
    <property type="evidence" value="ECO:0007669"/>
    <property type="project" value="InterPro"/>
</dbReference>
<dbReference type="GO" id="GO:0008270">
    <property type="term" value="F:zinc ion binding"/>
    <property type="evidence" value="ECO:0007669"/>
    <property type="project" value="InterPro"/>
</dbReference>
<dbReference type="PANTHER" id="PTHR31001:SF82">
    <property type="entry name" value="ZN(II)2CYS6 TRANSCRIPTION FACTOR (EUROFUNG)"/>
    <property type="match status" value="1"/>
</dbReference>
<protein>
    <recommendedName>
        <fullName evidence="3">Xylanolytic transcriptional activator regulatory domain-containing protein</fullName>
    </recommendedName>
</protein>
<dbReference type="InterPro" id="IPR050613">
    <property type="entry name" value="Sec_Metabolite_Reg"/>
</dbReference>
<dbReference type="Pfam" id="PF04082">
    <property type="entry name" value="Fungal_trans"/>
    <property type="match status" value="1"/>
</dbReference>
<organism evidence="4">
    <name type="scientific">Mytilinidion resinicola</name>
    <dbReference type="NCBI Taxonomy" id="574789"/>
    <lineage>
        <taxon>Eukaryota</taxon>
        <taxon>Fungi</taxon>
        <taxon>Dikarya</taxon>
        <taxon>Ascomycota</taxon>
        <taxon>Pezizomycotina</taxon>
        <taxon>Dothideomycetes</taxon>
        <taxon>Pleosporomycetidae</taxon>
        <taxon>Mytilinidiales</taxon>
        <taxon>Mytilinidiaceae</taxon>
        <taxon>Mytilinidion</taxon>
    </lineage>
</organism>
<sequence length="459" mass="52254">MLALFPNYRQFDLENTPPETHLISAVLSNTIKKLGVPPIASQFHEKFTGENLRLEIIALLLKITAHDGWNQIANELFRASSVCVELCKLLAPVNDLLLWLYFDNAVLTSIICDPLLWRRFGDLIGEIYALVIHRECKDVSVPLFLREARRRLFCAASYTDKISSTLLGRPPRLCWRHTNIQLPLELRDEDLASPIADVELACWKLDSNGWNTYGGVHQSTCIRFRCLISTFREEIMDHSIASRDISRRGWEMWDSVPEHMRYKPCFWDDERLPSGVCLMLVIAHLAYLFNEFLIQKLLDKRPLAQNQAYLSVSMELLSTVLTLGQPRDRYSIRFVHCRSSFARASVLVTALQEQSTTGEALPPSITRSEIIRNISVIHFKSRLSSRPGDGNYPICKKAAKTFTRLIDDILDPKPSAAFQSTLELGFMSNPSLDGLDNIDTVDLFDNMEWGTGAGSQWSF</sequence>
<evidence type="ECO:0000313" key="4">
    <source>
        <dbReference type="EMBL" id="KAF2809125.1"/>
    </source>
</evidence>
<evidence type="ECO:0000256" key="2">
    <source>
        <dbReference type="ARBA" id="ARBA00023242"/>
    </source>
</evidence>
<name>A0A6A6YMC6_9PEZI</name>